<dbReference type="EC" id="3.2.1.14" evidence="2"/>
<reference evidence="13 14" key="1">
    <citation type="journal article" date="2013" name="BMC Genomics">
        <title>The miniature genome of a carnivorous plant Genlisea aurea contains a low number of genes and short non-coding sequences.</title>
        <authorList>
            <person name="Leushkin E.V."/>
            <person name="Sutormin R.A."/>
            <person name="Nabieva E.R."/>
            <person name="Penin A.A."/>
            <person name="Kondrashov A.S."/>
            <person name="Logacheva M.D."/>
        </authorList>
    </citation>
    <scope>NUCLEOTIDE SEQUENCE [LARGE SCALE GENOMIC DNA]</scope>
</reference>
<keyword evidence="8" id="KW-0624">Polysaccharide degradation</keyword>
<keyword evidence="7 10" id="KW-0326">Glycosidase</keyword>
<comment type="similarity">
    <text evidence="11">Belongs to the glycosyl hydrolase 18 family.</text>
</comment>
<dbReference type="InterPro" id="IPR017853">
    <property type="entry name" value="GH"/>
</dbReference>
<dbReference type="GO" id="GO:0005576">
    <property type="term" value="C:extracellular region"/>
    <property type="evidence" value="ECO:0007669"/>
    <property type="project" value="TreeGrafter"/>
</dbReference>
<keyword evidence="4" id="KW-0146">Chitin degradation</keyword>
<evidence type="ECO:0000256" key="8">
    <source>
        <dbReference type="ARBA" id="ARBA00023326"/>
    </source>
</evidence>
<feature type="domain" description="GH18" evidence="12">
    <location>
        <begin position="1"/>
        <end position="277"/>
    </location>
</feature>
<keyword evidence="3 10" id="KW-0378">Hydrolase</keyword>
<dbReference type="PROSITE" id="PS01095">
    <property type="entry name" value="GH18_1"/>
    <property type="match status" value="1"/>
</dbReference>
<dbReference type="FunFam" id="3.20.20.80:FF:000015">
    <property type="entry name" value="Acidic endochitinase SE2"/>
    <property type="match status" value="1"/>
</dbReference>
<evidence type="ECO:0000256" key="4">
    <source>
        <dbReference type="ARBA" id="ARBA00023024"/>
    </source>
</evidence>
<dbReference type="EMBL" id="AUSU01009537">
    <property type="protein sequence ID" value="EPS58102.1"/>
    <property type="molecule type" value="Genomic_DNA"/>
</dbReference>
<evidence type="ECO:0000256" key="1">
    <source>
        <dbReference type="ARBA" id="ARBA00000822"/>
    </source>
</evidence>
<name>S8DFD6_9LAMI</name>
<dbReference type="CDD" id="cd02877">
    <property type="entry name" value="GH18_hevamine_XipI_class_III"/>
    <property type="match status" value="1"/>
</dbReference>
<comment type="function">
    <text evidence="9">This protein functions as a defense against chitin containing fungal pathogens.</text>
</comment>
<evidence type="ECO:0000256" key="7">
    <source>
        <dbReference type="ARBA" id="ARBA00023295"/>
    </source>
</evidence>
<sequence length="277" mass="29188">GIAVYWGQNGNEGTLKSTCDTGLYKYVNVAFVYIFGAGNPPQLNLAGHCDPSGGGCRSVGSDVLSCQNSGVKVLISIGGGAGNYTLTSEQDASDVADYLWNYYLGGTGGGKGRPLGDAVLDGVDLDIELGSSTYYPYLVTLLKGYNTTGGKRVYISGAPQCPFPDQLLGPALNTGDFDFVWVQFYNNPPCSYINGNATNLLNSWTVWTTSIRAGKIFLGLPAAPAAAGSGYIPPGNLKADILPVIQRSRKYGGVMLWSRYWDLVNGGGYSNAIIGSV</sequence>
<evidence type="ECO:0000256" key="11">
    <source>
        <dbReference type="RuleBase" id="RU004453"/>
    </source>
</evidence>
<evidence type="ECO:0000313" key="14">
    <source>
        <dbReference type="Proteomes" id="UP000015453"/>
    </source>
</evidence>
<proteinExistence type="inferred from homology"/>
<evidence type="ECO:0000256" key="2">
    <source>
        <dbReference type="ARBA" id="ARBA00012729"/>
    </source>
</evidence>
<evidence type="ECO:0000256" key="6">
    <source>
        <dbReference type="ARBA" id="ARBA00023277"/>
    </source>
</evidence>
<evidence type="ECO:0000256" key="9">
    <source>
        <dbReference type="ARBA" id="ARBA00059418"/>
    </source>
</evidence>
<feature type="non-terminal residue" evidence="13">
    <location>
        <position position="1"/>
    </location>
</feature>
<evidence type="ECO:0000256" key="5">
    <source>
        <dbReference type="ARBA" id="ARBA00023157"/>
    </source>
</evidence>
<keyword evidence="6" id="KW-0119">Carbohydrate metabolism</keyword>
<comment type="catalytic activity">
    <reaction evidence="1">
        <text>Random endo-hydrolysis of N-acetyl-beta-D-glucosaminide (1-&gt;4)-beta-linkages in chitin and chitodextrins.</text>
        <dbReference type="EC" id="3.2.1.14"/>
    </reaction>
</comment>
<evidence type="ECO:0000313" key="13">
    <source>
        <dbReference type="EMBL" id="EPS58102.1"/>
    </source>
</evidence>
<dbReference type="PROSITE" id="PS51910">
    <property type="entry name" value="GH18_2"/>
    <property type="match status" value="1"/>
</dbReference>
<evidence type="ECO:0000259" key="12">
    <source>
        <dbReference type="PROSITE" id="PS51910"/>
    </source>
</evidence>
<keyword evidence="5" id="KW-1015">Disulfide bond</keyword>
<dbReference type="PANTHER" id="PTHR45708:SF21">
    <property type="entry name" value="ACIDIC ENDOCHITINASE"/>
    <property type="match status" value="1"/>
</dbReference>
<dbReference type="InterPro" id="IPR001579">
    <property type="entry name" value="Glyco_hydro_18_chit_AS"/>
</dbReference>
<dbReference type="Gene3D" id="3.20.20.80">
    <property type="entry name" value="Glycosidases"/>
    <property type="match status" value="1"/>
</dbReference>
<dbReference type="AlphaFoldDB" id="S8DFD6"/>
<dbReference type="GO" id="GO:0008843">
    <property type="term" value="F:endochitinase activity"/>
    <property type="evidence" value="ECO:0007669"/>
    <property type="project" value="UniProtKB-EC"/>
</dbReference>
<dbReference type="InterPro" id="IPR045321">
    <property type="entry name" value="Cts1-like"/>
</dbReference>
<keyword evidence="14" id="KW-1185">Reference proteome</keyword>
<organism evidence="13 14">
    <name type="scientific">Genlisea aurea</name>
    <dbReference type="NCBI Taxonomy" id="192259"/>
    <lineage>
        <taxon>Eukaryota</taxon>
        <taxon>Viridiplantae</taxon>
        <taxon>Streptophyta</taxon>
        <taxon>Embryophyta</taxon>
        <taxon>Tracheophyta</taxon>
        <taxon>Spermatophyta</taxon>
        <taxon>Magnoliopsida</taxon>
        <taxon>eudicotyledons</taxon>
        <taxon>Gunneridae</taxon>
        <taxon>Pentapetalae</taxon>
        <taxon>asterids</taxon>
        <taxon>lamiids</taxon>
        <taxon>Lamiales</taxon>
        <taxon>Lentibulariaceae</taxon>
        <taxon>Genlisea</taxon>
    </lineage>
</organism>
<dbReference type="InterPro" id="IPR050542">
    <property type="entry name" value="Glycosyl_Hydrlase18_Chitinase"/>
</dbReference>
<dbReference type="InterPro" id="IPR001223">
    <property type="entry name" value="Glyco_hydro18_cat"/>
</dbReference>
<dbReference type="Proteomes" id="UP000015453">
    <property type="component" value="Unassembled WGS sequence"/>
</dbReference>
<dbReference type="SUPFAM" id="SSF51445">
    <property type="entry name" value="(Trans)glycosidases"/>
    <property type="match status" value="1"/>
</dbReference>
<evidence type="ECO:0000256" key="10">
    <source>
        <dbReference type="RuleBase" id="RU000489"/>
    </source>
</evidence>
<gene>
    <name evidence="13" type="ORF">M569_16714</name>
</gene>
<dbReference type="GO" id="GO:0000272">
    <property type="term" value="P:polysaccharide catabolic process"/>
    <property type="evidence" value="ECO:0007669"/>
    <property type="project" value="UniProtKB-KW"/>
</dbReference>
<dbReference type="Pfam" id="PF00704">
    <property type="entry name" value="Glyco_hydro_18"/>
    <property type="match status" value="1"/>
</dbReference>
<dbReference type="OrthoDB" id="6020543at2759"/>
<dbReference type="GO" id="GO:0006032">
    <property type="term" value="P:chitin catabolic process"/>
    <property type="evidence" value="ECO:0007669"/>
    <property type="project" value="UniProtKB-KW"/>
</dbReference>
<dbReference type="PANTHER" id="PTHR45708">
    <property type="entry name" value="ENDOCHITINASE"/>
    <property type="match status" value="1"/>
</dbReference>
<accession>S8DFD6</accession>
<protein>
    <recommendedName>
        <fullName evidence="2">chitinase</fullName>
        <ecNumber evidence="2">3.2.1.14</ecNumber>
    </recommendedName>
</protein>
<evidence type="ECO:0000256" key="3">
    <source>
        <dbReference type="ARBA" id="ARBA00022801"/>
    </source>
</evidence>
<comment type="caution">
    <text evidence="13">The sequence shown here is derived from an EMBL/GenBank/DDBJ whole genome shotgun (WGS) entry which is preliminary data.</text>
</comment>